<organism evidence="1 2">
    <name type="scientific">Batillaria attramentaria</name>
    <dbReference type="NCBI Taxonomy" id="370345"/>
    <lineage>
        <taxon>Eukaryota</taxon>
        <taxon>Metazoa</taxon>
        <taxon>Spiralia</taxon>
        <taxon>Lophotrochozoa</taxon>
        <taxon>Mollusca</taxon>
        <taxon>Gastropoda</taxon>
        <taxon>Caenogastropoda</taxon>
        <taxon>Sorbeoconcha</taxon>
        <taxon>Cerithioidea</taxon>
        <taxon>Batillariidae</taxon>
        <taxon>Batillaria</taxon>
    </lineage>
</organism>
<accession>A0ABD0KBJ1</accession>
<sequence length="74" mass="7878">LCMPATPVWLPVCTPGHFYKFPSEDCRAYGNGNLYLSGSVEKTVLLIVSLDVSLDVGAVCVPVIVQIQPKTVAG</sequence>
<name>A0ABD0KBJ1_9CAEN</name>
<dbReference type="EMBL" id="JACVVK020000210">
    <property type="protein sequence ID" value="KAK7484444.1"/>
    <property type="molecule type" value="Genomic_DNA"/>
</dbReference>
<reference evidence="1 2" key="1">
    <citation type="journal article" date="2023" name="Sci. Data">
        <title>Genome assembly of the Korean intertidal mud-creeper Batillaria attramentaria.</title>
        <authorList>
            <person name="Patra A.K."/>
            <person name="Ho P.T."/>
            <person name="Jun S."/>
            <person name="Lee S.J."/>
            <person name="Kim Y."/>
            <person name="Won Y.J."/>
        </authorList>
    </citation>
    <scope>NUCLEOTIDE SEQUENCE [LARGE SCALE GENOMIC DNA]</scope>
    <source>
        <strain evidence="1">Wonlab-2016</strain>
    </source>
</reference>
<dbReference type="Proteomes" id="UP001519460">
    <property type="component" value="Unassembled WGS sequence"/>
</dbReference>
<feature type="non-terminal residue" evidence="1">
    <location>
        <position position="1"/>
    </location>
</feature>
<gene>
    <name evidence="1" type="ORF">BaRGS_00024329</name>
</gene>
<proteinExistence type="predicted"/>
<comment type="caution">
    <text evidence="1">The sequence shown here is derived from an EMBL/GenBank/DDBJ whole genome shotgun (WGS) entry which is preliminary data.</text>
</comment>
<evidence type="ECO:0000313" key="2">
    <source>
        <dbReference type="Proteomes" id="UP001519460"/>
    </source>
</evidence>
<evidence type="ECO:0000313" key="1">
    <source>
        <dbReference type="EMBL" id="KAK7484444.1"/>
    </source>
</evidence>
<protein>
    <submittedName>
        <fullName evidence="1">Uncharacterized protein</fullName>
    </submittedName>
</protein>
<keyword evidence="2" id="KW-1185">Reference proteome</keyword>
<dbReference type="AlphaFoldDB" id="A0ABD0KBJ1"/>